<protein>
    <submittedName>
        <fullName evidence="1">Uncharacterized protein</fullName>
    </submittedName>
</protein>
<name>A0A0A9EP52_ARUDO</name>
<organism evidence="1">
    <name type="scientific">Arundo donax</name>
    <name type="common">Giant reed</name>
    <name type="synonym">Donax arundinaceus</name>
    <dbReference type="NCBI Taxonomy" id="35708"/>
    <lineage>
        <taxon>Eukaryota</taxon>
        <taxon>Viridiplantae</taxon>
        <taxon>Streptophyta</taxon>
        <taxon>Embryophyta</taxon>
        <taxon>Tracheophyta</taxon>
        <taxon>Spermatophyta</taxon>
        <taxon>Magnoliopsida</taxon>
        <taxon>Liliopsida</taxon>
        <taxon>Poales</taxon>
        <taxon>Poaceae</taxon>
        <taxon>PACMAD clade</taxon>
        <taxon>Arundinoideae</taxon>
        <taxon>Arundineae</taxon>
        <taxon>Arundo</taxon>
    </lineage>
</organism>
<evidence type="ECO:0000313" key="1">
    <source>
        <dbReference type="EMBL" id="JAE01892.1"/>
    </source>
</evidence>
<reference evidence="1" key="1">
    <citation type="submission" date="2014-09" db="EMBL/GenBank/DDBJ databases">
        <authorList>
            <person name="Magalhaes I.L.F."/>
            <person name="Oliveira U."/>
            <person name="Santos F.R."/>
            <person name="Vidigal T.H.D.A."/>
            <person name="Brescovit A.D."/>
            <person name="Santos A.J."/>
        </authorList>
    </citation>
    <scope>NUCLEOTIDE SEQUENCE</scope>
    <source>
        <tissue evidence="1">Shoot tissue taken approximately 20 cm above the soil surface</tissue>
    </source>
</reference>
<dbReference type="EMBL" id="GBRH01196004">
    <property type="protein sequence ID" value="JAE01892.1"/>
    <property type="molecule type" value="Transcribed_RNA"/>
</dbReference>
<sequence>MSLTAKLLSHCIISVRSVATLMHYEFSGIRLTQTFNCLCFKVSVGGYNDKMRVLLNAILKLKVHLGPLVGFG</sequence>
<accession>A0A0A9EP52</accession>
<reference evidence="1" key="2">
    <citation type="journal article" date="2015" name="Data Brief">
        <title>Shoot transcriptome of the giant reed, Arundo donax.</title>
        <authorList>
            <person name="Barrero R.A."/>
            <person name="Guerrero F.D."/>
            <person name="Moolhuijzen P."/>
            <person name="Goolsby J.A."/>
            <person name="Tidwell J."/>
            <person name="Bellgard S.E."/>
            <person name="Bellgard M.I."/>
        </authorList>
    </citation>
    <scope>NUCLEOTIDE SEQUENCE</scope>
    <source>
        <tissue evidence="1">Shoot tissue taken approximately 20 cm above the soil surface</tissue>
    </source>
</reference>
<dbReference type="AlphaFoldDB" id="A0A0A9EP52"/>
<proteinExistence type="predicted"/>